<comment type="caution">
    <text evidence="1">The sequence shown here is derived from an EMBL/GenBank/DDBJ whole genome shotgun (WGS) entry which is preliminary data.</text>
</comment>
<organism evidence="1 2">
    <name type="scientific">Cylindrotheca closterium</name>
    <dbReference type="NCBI Taxonomy" id="2856"/>
    <lineage>
        <taxon>Eukaryota</taxon>
        <taxon>Sar</taxon>
        <taxon>Stramenopiles</taxon>
        <taxon>Ochrophyta</taxon>
        <taxon>Bacillariophyta</taxon>
        <taxon>Bacillariophyceae</taxon>
        <taxon>Bacillariophycidae</taxon>
        <taxon>Bacillariales</taxon>
        <taxon>Bacillariaceae</taxon>
        <taxon>Cylindrotheca</taxon>
    </lineage>
</organism>
<name>A0AAD2FSU1_9STRA</name>
<dbReference type="EMBL" id="CAKOGP040001788">
    <property type="protein sequence ID" value="CAJ1951585.1"/>
    <property type="molecule type" value="Genomic_DNA"/>
</dbReference>
<dbReference type="AlphaFoldDB" id="A0AAD2FSU1"/>
<evidence type="ECO:0000313" key="1">
    <source>
        <dbReference type="EMBL" id="CAJ1951585.1"/>
    </source>
</evidence>
<sequence>MLLSATHWVWTGFGDSEGSFKPPSVILFQGCGQGNGAGPPIWISDTATLWARGIRATGGAIKPKKSFWWLIDFDWDSRIGTWKFRGKKVVAPDFELQIQGLSGATKSLRRLEPDDSERTLGVMLAPLENLKAHERQLLAKAKNCAEQLWPNLLHKYDVLPLTRSTIMKKLEYPMALTTSDAQQWADIMSLVLARGRCMLQFPSGSSVLSGSWTPTPICVSSV</sequence>
<evidence type="ECO:0000313" key="2">
    <source>
        <dbReference type="Proteomes" id="UP001295423"/>
    </source>
</evidence>
<keyword evidence="2" id="KW-1185">Reference proteome</keyword>
<gene>
    <name evidence="1" type="ORF">CYCCA115_LOCUS13143</name>
</gene>
<proteinExistence type="predicted"/>
<reference evidence="1" key="1">
    <citation type="submission" date="2023-08" db="EMBL/GenBank/DDBJ databases">
        <authorList>
            <person name="Audoor S."/>
            <person name="Bilcke G."/>
        </authorList>
    </citation>
    <scope>NUCLEOTIDE SEQUENCE</scope>
</reference>
<accession>A0AAD2FSU1</accession>
<dbReference type="Proteomes" id="UP001295423">
    <property type="component" value="Unassembled WGS sequence"/>
</dbReference>
<protein>
    <submittedName>
        <fullName evidence="1">Uncharacterized protein</fullName>
    </submittedName>
</protein>